<keyword evidence="3" id="KW-1185">Reference proteome</keyword>
<gene>
    <name evidence="2" type="ORF">Hypma_013057</name>
</gene>
<dbReference type="Gene3D" id="3.80.10.10">
    <property type="entry name" value="Ribonuclease Inhibitor"/>
    <property type="match status" value="1"/>
</dbReference>
<evidence type="ECO:0000313" key="2">
    <source>
        <dbReference type="EMBL" id="RDB19966.1"/>
    </source>
</evidence>
<evidence type="ECO:0000313" key="3">
    <source>
        <dbReference type="Proteomes" id="UP000076154"/>
    </source>
</evidence>
<dbReference type="SUPFAM" id="SSF52047">
    <property type="entry name" value="RNI-like"/>
    <property type="match status" value="1"/>
</dbReference>
<proteinExistence type="predicted"/>
<dbReference type="PANTHER" id="PTHR38926">
    <property type="entry name" value="F-BOX DOMAIN CONTAINING PROTEIN, EXPRESSED"/>
    <property type="match status" value="1"/>
</dbReference>
<organism evidence="2 3">
    <name type="scientific">Hypsizygus marmoreus</name>
    <name type="common">White beech mushroom</name>
    <name type="synonym">Agaricus marmoreus</name>
    <dbReference type="NCBI Taxonomy" id="39966"/>
    <lineage>
        <taxon>Eukaryota</taxon>
        <taxon>Fungi</taxon>
        <taxon>Dikarya</taxon>
        <taxon>Basidiomycota</taxon>
        <taxon>Agaricomycotina</taxon>
        <taxon>Agaricomycetes</taxon>
        <taxon>Agaricomycetidae</taxon>
        <taxon>Agaricales</taxon>
        <taxon>Tricholomatineae</taxon>
        <taxon>Lyophyllaceae</taxon>
        <taxon>Hypsizygus</taxon>
    </lineage>
</organism>
<evidence type="ECO:0000259" key="1">
    <source>
        <dbReference type="Pfam" id="PF12937"/>
    </source>
</evidence>
<dbReference type="InterPro" id="IPR001810">
    <property type="entry name" value="F-box_dom"/>
</dbReference>
<protein>
    <recommendedName>
        <fullName evidence="1">F-box domain-containing protein</fullName>
    </recommendedName>
</protein>
<reference evidence="2" key="1">
    <citation type="submission" date="2018-04" db="EMBL/GenBank/DDBJ databases">
        <title>Whole genome sequencing of Hypsizygus marmoreus.</title>
        <authorList>
            <person name="Choi I.-G."/>
            <person name="Min B."/>
            <person name="Kim J.-G."/>
            <person name="Kim S."/>
            <person name="Oh Y.-L."/>
            <person name="Kong W.-S."/>
            <person name="Park H."/>
            <person name="Jeong J."/>
            <person name="Song E.-S."/>
        </authorList>
    </citation>
    <scope>NUCLEOTIDE SEQUENCE [LARGE SCALE GENOMIC DNA]</scope>
    <source>
        <strain evidence="2">51987-8</strain>
    </source>
</reference>
<dbReference type="Proteomes" id="UP000076154">
    <property type="component" value="Unassembled WGS sequence"/>
</dbReference>
<sequence length="537" mass="60289">MHHALVISDILSSIFKFTDTDTDISCARVCRAWQENALDVLWYRVDRLERLFSLLGPMGEVGPQLITFIQYHISSDRWDRFSFYANRVRRLECTDTSPDIHYQSFSTVSISRPVLHLVPNLTHLTWRKDPARPAASLVLCLLFLSPELESLSVETGGPSYTEGDLFAIGNFFEDVLRRSPRIQHLEFRTDIPFHDMGPALSNFLGSLYELRSVLLSHALLSSDVVTALAKCPLLEAVRMTDPYATTEVQEDAGDLQNFMPVMEHGAFPSIREMHINAHLWNVLLFLRSEFPTTRIRRLLVKTLSPEINESIAQFFALVAETCPEIEELGLSVQYGAADEDAESLLFPALEPLLSCASLKMLTLCLALPLEIDDTEAAQMASHWPLLQNLNLNPAPAILRSADKHLTFAALMSFAQYCPDLRNLSIYIQSSIIPELGARKLLPNLETLVLGLIGTSYSIEELALFLTDVTPPTCLLSGTPYITSELRVHTHVAQLKLDKVFALLPMLRSIHAQYRERLRTLEADVERLTLAATSATNV</sequence>
<name>A0A369JMH2_HYPMA</name>
<dbReference type="InterPro" id="IPR036047">
    <property type="entry name" value="F-box-like_dom_sf"/>
</dbReference>
<accession>A0A369JMH2</accession>
<feature type="domain" description="F-box" evidence="1">
    <location>
        <begin position="9"/>
        <end position="46"/>
    </location>
</feature>
<dbReference type="SUPFAM" id="SSF81383">
    <property type="entry name" value="F-box domain"/>
    <property type="match status" value="1"/>
</dbReference>
<dbReference type="InterPro" id="IPR032675">
    <property type="entry name" value="LRR_dom_sf"/>
</dbReference>
<dbReference type="Pfam" id="PF12937">
    <property type="entry name" value="F-box-like"/>
    <property type="match status" value="1"/>
</dbReference>
<dbReference type="OrthoDB" id="2447803at2759"/>
<dbReference type="PANTHER" id="PTHR38926:SF72">
    <property type="entry name" value="IM:7136021-RELATED"/>
    <property type="match status" value="1"/>
</dbReference>
<dbReference type="InParanoid" id="A0A369JMH2"/>
<dbReference type="STRING" id="39966.A0A369JMH2"/>
<dbReference type="AlphaFoldDB" id="A0A369JMH2"/>
<comment type="caution">
    <text evidence="2">The sequence shown here is derived from an EMBL/GenBank/DDBJ whole genome shotgun (WGS) entry which is preliminary data.</text>
</comment>
<dbReference type="EMBL" id="LUEZ02000071">
    <property type="protein sequence ID" value="RDB19966.1"/>
    <property type="molecule type" value="Genomic_DNA"/>
</dbReference>